<dbReference type="OMA" id="QAGGSWF"/>
<evidence type="ECO:0000313" key="2">
    <source>
        <dbReference type="Proteomes" id="UP000005222"/>
    </source>
</evidence>
<dbReference type="Proteomes" id="UP000005222">
    <property type="component" value="Chromosome N"/>
</dbReference>
<dbReference type="InterPro" id="IPR008551">
    <property type="entry name" value="TANGO2"/>
</dbReference>
<dbReference type="InParanoid" id="G8Y069"/>
<reference evidence="1 2" key="1">
    <citation type="journal article" date="2012" name="G3 (Bethesda)">
        <title>Pichia sorbitophila, an interspecies yeast hybrid reveals early steps of genome resolution following polyploidization.</title>
        <authorList>
            <person name="Leh Louis V."/>
            <person name="Despons L."/>
            <person name="Friedrich A."/>
            <person name="Martin T."/>
            <person name="Durrens P."/>
            <person name="Casaregola S."/>
            <person name="Neuveglise C."/>
            <person name="Fairhead C."/>
            <person name="Marck C."/>
            <person name="Cruz J.A."/>
            <person name="Straub M.L."/>
            <person name="Kugler V."/>
            <person name="Sacerdot C."/>
            <person name="Uzunov Z."/>
            <person name="Thierry A."/>
            <person name="Weiss S."/>
            <person name="Bleykasten C."/>
            <person name="De Montigny J."/>
            <person name="Jacques N."/>
            <person name="Jung P."/>
            <person name="Lemaire M."/>
            <person name="Mallet S."/>
            <person name="Morel G."/>
            <person name="Richard G.F."/>
            <person name="Sarkar A."/>
            <person name="Savel G."/>
            <person name="Schacherer J."/>
            <person name="Seret M.L."/>
            <person name="Talla E."/>
            <person name="Samson G."/>
            <person name="Jubin C."/>
            <person name="Poulain J."/>
            <person name="Vacherie B."/>
            <person name="Barbe V."/>
            <person name="Pelletier E."/>
            <person name="Sherman D.J."/>
            <person name="Westhof E."/>
            <person name="Weissenbach J."/>
            <person name="Baret P.V."/>
            <person name="Wincker P."/>
            <person name="Gaillardin C."/>
            <person name="Dujon B."/>
            <person name="Souciet J.L."/>
        </authorList>
    </citation>
    <scope>NUCLEOTIDE SEQUENCE [LARGE SCALE GENOMIC DNA]</scope>
    <source>
        <strain evidence="2">ATCC MYA-4447 / BCRC 22081 / CBS 7064 / NBRC 10061 / NRRL Y-12695</strain>
    </source>
</reference>
<proteinExistence type="predicted"/>
<dbReference type="PANTHER" id="PTHR17985:SF8">
    <property type="entry name" value="TRANSPORT AND GOLGI ORGANIZATION PROTEIN 2 HOMOLOG"/>
    <property type="match status" value="1"/>
</dbReference>
<dbReference type="OrthoDB" id="191601at2759"/>
<dbReference type="HOGENOM" id="CLU_047037_3_0_1"/>
<dbReference type="EMBL" id="FO082046">
    <property type="protein sequence ID" value="CCE87328.1"/>
    <property type="molecule type" value="Genomic_DNA"/>
</dbReference>
<dbReference type="GO" id="GO:0005794">
    <property type="term" value="C:Golgi apparatus"/>
    <property type="evidence" value="ECO:0007669"/>
    <property type="project" value="TreeGrafter"/>
</dbReference>
<dbReference type="GO" id="GO:0007030">
    <property type="term" value="P:Golgi organization"/>
    <property type="evidence" value="ECO:0007669"/>
    <property type="project" value="TreeGrafter"/>
</dbReference>
<dbReference type="AlphaFoldDB" id="G8Y069"/>
<dbReference type="FunCoup" id="G8Y069">
    <property type="interactions" value="600"/>
</dbReference>
<dbReference type="eggNOG" id="KOG2342">
    <property type="taxonomic scope" value="Eukaryota"/>
</dbReference>
<protein>
    <submittedName>
        <fullName evidence="1">Piso0_005876 protein</fullName>
    </submittedName>
</protein>
<accession>G8Y069</accession>
<dbReference type="Pfam" id="PF05742">
    <property type="entry name" value="TANGO2"/>
    <property type="match status" value="1"/>
</dbReference>
<name>G8Y069_PICSO</name>
<organism evidence="1 2">
    <name type="scientific">Pichia sorbitophila (strain ATCC MYA-4447 / BCRC 22081 / CBS 7064 / NBRC 10061 / NRRL Y-12695)</name>
    <name type="common">Hybrid yeast</name>
    <dbReference type="NCBI Taxonomy" id="559304"/>
    <lineage>
        <taxon>Eukaryota</taxon>
        <taxon>Fungi</taxon>
        <taxon>Dikarya</taxon>
        <taxon>Ascomycota</taxon>
        <taxon>Saccharomycotina</taxon>
        <taxon>Pichiomycetes</taxon>
        <taxon>Debaryomycetaceae</taxon>
        <taxon>Millerozyma</taxon>
    </lineage>
</organism>
<gene>
    <name evidence="1" type="primary">Piso0_005876</name>
    <name evidence="1" type="ORF">GNLVRS01_PISO0N24521g</name>
</gene>
<sequence>MCIALTSTEHPDYPFILLSNRDEYFDRPTKEAHLRKINKEYGIISPLDMAREERGTWIGVNTKGKISVLVNFREIKNDSISEVSRGIIPLSYLTYDNSDQEWMNNLNTILSKTISSNSRPKDNAVLPRIGGFSLLYGQLKINEATGKIEPLRILSNKGISTRIHVSASESNAESDSISGLTTFGISNSLFDDPWPKVELGKELLHETINESVEQKWSFTELTDNCFKVLSHNTYNENIASSGSSEAKLEELRNSIFIPPIIPNQESSQSLDSSTNALYGTRTQTLLILGKKGDLHYLERDVPTGDHSDTVRHMSFNINNDNE</sequence>
<keyword evidence="2" id="KW-1185">Reference proteome</keyword>
<evidence type="ECO:0000313" key="1">
    <source>
        <dbReference type="EMBL" id="CCE87328.1"/>
    </source>
</evidence>
<dbReference type="GO" id="GO:0009306">
    <property type="term" value="P:protein secretion"/>
    <property type="evidence" value="ECO:0007669"/>
    <property type="project" value="TreeGrafter"/>
</dbReference>
<dbReference type="PANTHER" id="PTHR17985">
    <property type="entry name" value="SER/THR-RICH PROTEIN T10 IN DGCR REGION"/>
    <property type="match status" value="1"/>
</dbReference>